<proteinExistence type="predicted"/>
<keyword evidence="1" id="KW-0732">Signal</keyword>
<dbReference type="OrthoDB" id="9792179at2"/>
<evidence type="ECO:0000313" key="4">
    <source>
        <dbReference type="Proteomes" id="UP000268016"/>
    </source>
</evidence>
<name>A0A3N2QTQ8_9RHOB</name>
<organism evidence="3 4">
    <name type="scientific">Histidinibacterium lentulum</name>
    <dbReference type="NCBI Taxonomy" id="2480588"/>
    <lineage>
        <taxon>Bacteria</taxon>
        <taxon>Pseudomonadati</taxon>
        <taxon>Pseudomonadota</taxon>
        <taxon>Alphaproteobacteria</taxon>
        <taxon>Rhodobacterales</taxon>
        <taxon>Paracoccaceae</taxon>
        <taxon>Histidinibacterium</taxon>
    </lineage>
</organism>
<feature type="domain" description="VWFA" evidence="2">
    <location>
        <begin position="50"/>
        <end position="250"/>
    </location>
</feature>
<evidence type="ECO:0000259" key="2">
    <source>
        <dbReference type="PROSITE" id="PS50234"/>
    </source>
</evidence>
<dbReference type="Pfam" id="PF06707">
    <property type="entry name" value="DUF1194"/>
    <property type="match status" value="1"/>
</dbReference>
<comment type="caution">
    <text evidence="3">The sequence shown here is derived from an EMBL/GenBank/DDBJ whole genome shotgun (WGS) entry which is preliminary data.</text>
</comment>
<reference evidence="3 4" key="1">
    <citation type="submission" date="2018-10" db="EMBL/GenBank/DDBJ databases">
        <title>Histidinibacterium lentulum gen. nov., sp. nov., a marine bacterium from the culture broth of Picochlorum sp. 122.</title>
        <authorList>
            <person name="Wang G."/>
        </authorList>
    </citation>
    <scope>NUCLEOTIDE SEQUENCE [LARGE SCALE GENOMIC DNA]</scope>
    <source>
        <strain evidence="3 4">B17</strain>
    </source>
</reference>
<dbReference type="AlphaFoldDB" id="A0A3N2QTQ8"/>
<dbReference type="Gene3D" id="3.40.50.410">
    <property type="entry name" value="von Willebrand factor, type A domain"/>
    <property type="match status" value="1"/>
</dbReference>
<sequence length="287" mass="30552">MTRAILFLCLWLAGSAGPAFAQALDLPGLGAPDPGAPEPAPTGPVEVDLELLLLVDVSRSMTAQELQIQRQGYAAVLQSEAVQGAIGRGFIGQVAMSYVEWAGAGLERVAVDWTLISSREEAGRFAEALLLSAPYTVSRTSISSALTFGAEHFEGNGYRGLRRVIDISGDGPNNQGGPVTAARDAVLARGITINGLPLMAVSDPYDRWSVPDLDRNYEACVIGGPGAFVVPVTDWRDFAAAVERKLVQEIAGLTPPPGPRVWPVQAYDCRIGEKIWERNRGSWGGVP</sequence>
<evidence type="ECO:0000256" key="1">
    <source>
        <dbReference type="SAM" id="SignalP"/>
    </source>
</evidence>
<protein>
    <submittedName>
        <fullName evidence="3">DUF1194 domain-containing protein</fullName>
    </submittedName>
</protein>
<dbReference type="InterPro" id="IPR010607">
    <property type="entry name" value="DUF1194"/>
</dbReference>
<dbReference type="RefSeq" id="WP_123643457.1">
    <property type="nucleotide sequence ID" value="NZ_ML119089.1"/>
</dbReference>
<feature type="signal peptide" evidence="1">
    <location>
        <begin position="1"/>
        <end position="21"/>
    </location>
</feature>
<dbReference type="InterPro" id="IPR002035">
    <property type="entry name" value="VWF_A"/>
</dbReference>
<dbReference type="SUPFAM" id="SSF53300">
    <property type="entry name" value="vWA-like"/>
    <property type="match status" value="1"/>
</dbReference>
<evidence type="ECO:0000313" key="3">
    <source>
        <dbReference type="EMBL" id="ROT98588.1"/>
    </source>
</evidence>
<dbReference type="EMBL" id="RDRB01000009">
    <property type="protein sequence ID" value="ROT98588.1"/>
    <property type="molecule type" value="Genomic_DNA"/>
</dbReference>
<dbReference type="PROSITE" id="PS50234">
    <property type="entry name" value="VWFA"/>
    <property type="match status" value="1"/>
</dbReference>
<dbReference type="InterPro" id="IPR036465">
    <property type="entry name" value="vWFA_dom_sf"/>
</dbReference>
<accession>A0A3N2QTQ8</accession>
<dbReference type="Proteomes" id="UP000268016">
    <property type="component" value="Unassembled WGS sequence"/>
</dbReference>
<keyword evidence="4" id="KW-1185">Reference proteome</keyword>
<feature type="chain" id="PRO_5018154299" evidence="1">
    <location>
        <begin position="22"/>
        <end position="287"/>
    </location>
</feature>
<gene>
    <name evidence="3" type="ORF">EAT49_16760</name>
</gene>